<proteinExistence type="predicted"/>
<dbReference type="Pfam" id="PF18029">
    <property type="entry name" value="Glyoxalase_6"/>
    <property type="match status" value="2"/>
</dbReference>
<keyword evidence="3" id="KW-1185">Reference proteome</keyword>
<accession>A0A512SZJ3</accession>
<protein>
    <recommendedName>
        <fullName evidence="1">Glyoxalase-like domain-containing protein</fullName>
    </recommendedName>
</protein>
<dbReference type="Gene3D" id="3.10.180.10">
    <property type="entry name" value="2,3-Dihydroxybiphenyl 1,2-Dioxygenase, domain 1"/>
    <property type="match status" value="2"/>
</dbReference>
<comment type="caution">
    <text evidence="2">The sequence shown here is derived from an EMBL/GenBank/DDBJ whole genome shotgun (WGS) entry which is preliminary data.</text>
</comment>
<dbReference type="InterPro" id="IPR029068">
    <property type="entry name" value="Glyas_Bleomycin-R_OHBP_Dase"/>
</dbReference>
<dbReference type="SUPFAM" id="SSF54593">
    <property type="entry name" value="Glyoxalase/Bleomycin resistance protein/Dihydroxybiphenyl dioxygenase"/>
    <property type="match status" value="2"/>
</dbReference>
<dbReference type="AlphaFoldDB" id="A0A512SZJ3"/>
<dbReference type="Proteomes" id="UP000321793">
    <property type="component" value="Unassembled WGS sequence"/>
</dbReference>
<dbReference type="PANTHER" id="PTHR35908:SF1">
    <property type="entry name" value="CONSERVED PROTEIN"/>
    <property type="match status" value="1"/>
</dbReference>
<dbReference type="EMBL" id="BKBA01000004">
    <property type="protein sequence ID" value="GEQ13385.1"/>
    <property type="molecule type" value="Genomic_DNA"/>
</dbReference>
<feature type="domain" description="Glyoxalase-like" evidence="1">
    <location>
        <begin position="132"/>
        <end position="238"/>
    </location>
</feature>
<dbReference type="PANTHER" id="PTHR35908">
    <property type="entry name" value="HYPOTHETICAL FUSION PROTEIN"/>
    <property type="match status" value="1"/>
</dbReference>
<feature type="domain" description="Glyoxalase-like" evidence="1">
    <location>
        <begin position="6"/>
        <end position="115"/>
    </location>
</feature>
<evidence type="ECO:0000313" key="2">
    <source>
        <dbReference type="EMBL" id="GEQ13385.1"/>
    </source>
</evidence>
<name>A0A512SZJ3_9MICO</name>
<dbReference type="RefSeq" id="WP_147063582.1">
    <property type="nucleotide sequence ID" value="NZ_BAABDN010000001.1"/>
</dbReference>
<dbReference type="CDD" id="cd06587">
    <property type="entry name" value="VOC"/>
    <property type="match status" value="2"/>
</dbReference>
<dbReference type="InterPro" id="IPR041581">
    <property type="entry name" value="Glyoxalase_6"/>
</dbReference>
<dbReference type="OrthoDB" id="5524593at2"/>
<organism evidence="2 3">
    <name type="scientific">Knoellia locipacati</name>
    <dbReference type="NCBI Taxonomy" id="882824"/>
    <lineage>
        <taxon>Bacteria</taxon>
        <taxon>Bacillati</taxon>
        <taxon>Actinomycetota</taxon>
        <taxon>Actinomycetes</taxon>
        <taxon>Micrococcales</taxon>
        <taxon>Intrasporangiaceae</taxon>
        <taxon>Knoellia</taxon>
    </lineage>
</organism>
<reference evidence="2 3" key="1">
    <citation type="submission" date="2019-07" db="EMBL/GenBank/DDBJ databases">
        <title>Whole genome shotgun sequence of Knoellia locipacati NBRC 109775.</title>
        <authorList>
            <person name="Hosoyama A."/>
            <person name="Uohara A."/>
            <person name="Ohji S."/>
            <person name="Ichikawa N."/>
        </authorList>
    </citation>
    <scope>NUCLEOTIDE SEQUENCE [LARGE SCALE GENOMIC DNA]</scope>
    <source>
        <strain evidence="2 3">NBRC 109775</strain>
    </source>
</reference>
<sequence length="247" mass="27132">MYLENVVVDARDPRRLGRFWEALLGCSTLTDEDASYETRLEVPDGPSLDLCFELVTEPPRPSPRLHLEVSGGEAQEQAAVVERALSLGARHLDIGQRDVPWVVLADPEGNPFCVMEARPEYAVSGPLSSLPLDSADVERDLAFWSELSGWVPVDSAMPGALRHGSGRGPLLELCPEPRAKDPSLKNRVHLDIRLETGDDADETAQRVLDLGGGHYEHDWGDLPWQVMTDPSGNEMCLLPARRPPLSG</sequence>
<gene>
    <name evidence="2" type="ORF">KLO01_14320</name>
</gene>
<evidence type="ECO:0000313" key="3">
    <source>
        <dbReference type="Proteomes" id="UP000321793"/>
    </source>
</evidence>
<evidence type="ECO:0000259" key="1">
    <source>
        <dbReference type="Pfam" id="PF18029"/>
    </source>
</evidence>